<evidence type="ECO:0000313" key="3">
    <source>
        <dbReference type="Proteomes" id="UP000324222"/>
    </source>
</evidence>
<comment type="caution">
    <text evidence="2">The sequence shown here is derived from an EMBL/GenBank/DDBJ whole genome shotgun (WGS) entry which is preliminary data.</text>
</comment>
<name>A0A5B7G9V2_PORTR</name>
<evidence type="ECO:0000313" key="2">
    <source>
        <dbReference type="EMBL" id="MPC53324.1"/>
    </source>
</evidence>
<reference evidence="2 3" key="1">
    <citation type="submission" date="2019-05" db="EMBL/GenBank/DDBJ databases">
        <title>Another draft genome of Portunus trituberculatus and its Hox gene families provides insights of decapod evolution.</title>
        <authorList>
            <person name="Jeong J.-H."/>
            <person name="Song I."/>
            <person name="Kim S."/>
            <person name="Choi T."/>
            <person name="Kim D."/>
            <person name="Ryu S."/>
            <person name="Kim W."/>
        </authorList>
    </citation>
    <scope>NUCLEOTIDE SEQUENCE [LARGE SCALE GENOMIC DNA]</scope>
    <source>
        <tissue evidence="2">Muscle</tissue>
    </source>
</reference>
<protein>
    <submittedName>
        <fullName evidence="2">Uncharacterized protein</fullName>
    </submittedName>
</protein>
<dbReference type="AlphaFoldDB" id="A0A5B7G9V2"/>
<feature type="region of interest" description="Disordered" evidence="1">
    <location>
        <begin position="22"/>
        <end position="103"/>
    </location>
</feature>
<sequence>MVYCKNHISLIHELSLRRHGATIPENNTPIHEKVEERGSVSSSHRDVSYTGGWREGKEAADRVTSTNPAQEKVYVKRDGGKDADRDGRREAGGGEGSRPVRDS</sequence>
<gene>
    <name evidence="2" type="ORF">E2C01_047213</name>
</gene>
<dbReference type="Proteomes" id="UP000324222">
    <property type="component" value="Unassembled WGS sequence"/>
</dbReference>
<keyword evidence="3" id="KW-1185">Reference proteome</keyword>
<feature type="compositionally biased region" description="Basic and acidic residues" evidence="1">
    <location>
        <begin position="30"/>
        <end position="47"/>
    </location>
</feature>
<dbReference type="EMBL" id="VSRR010011541">
    <property type="protein sequence ID" value="MPC53324.1"/>
    <property type="molecule type" value="Genomic_DNA"/>
</dbReference>
<organism evidence="2 3">
    <name type="scientific">Portunus trituberculatus</name>
    <name type="common">Swimming crab</name>
    <name type="synonym">Neptunus trituberculatus</name>
    <dbReference type="NCBI Taxonomy" id="210409"/>
    <lineage>
        <taxon>Eukaryota</taxon>
        <taxon>Metazoa</taxon>
        <taxon>Ecdysozoa</taxon>
        <taxon>Arthropoda</taxon>
        <taxon>Crustacea</taxon>
        <taxon>Multicrustacea</taxon>
        <taxon>Malacostraca</taxon>
        <taxon>Eumalacostraca</taxon>
        <taxon>Eucarida</taxon>
        <taxon>Decapoda</taxon>
        <taxon>Pleocyemata</taxon>
        <taxon>Brachyura</taxon>
        <taxon>Eubrachyura</taxon>
        <taxon>Portunoidea</taxon>
        <taxon>Portunidae</taxon>
        <taxon>Portuninae</taxon>
        <taxon>Portunus</taxon>
    </lineage>
</organism>
<proteinExistence type="predicted"/>
<accession>A0A5B7G9V2</accession>
<evidence type="ECO:0000256" key="1">
    <source>
        <dbReference type="SAM" id="MobiDB-lite"/>
    </source>
</evidence>
<feature type="compositionally biased region" description="Basic and acidic residues" evidence="1">
    <location>
        <begin position="73"/>
        <end position="103"/>
    </location>
</feature>